<dbReference type="HAMAP" id="MF_00230">
    <property type="entry name" value="CobT"/>
    <property type="match status" value="1"/>
</dbReference>
<evidence type="ECO:0000256" key="3">
    <source>
        <dbReference type="ARBA" id="ARBA00011991"/>
    </source>
</evidence>
<evidence type="ECO:0000256" key="9">
    <source>
        <dbReference type="ARBA" id="ARBA00047340"/>
    </source>
</evidence>
<name>A0ABX8B1X5_9BACT</name>
<accession>A0ABX8B1X5</accession>
<dbReference type="PANTHER" id="PTHR43463">
    <property type="entry name" value="NICOTINATE-NUCLEOTIDE--DIMETHYLBENZIMIDAZOLE PHOSPHORIBOSYLTRANSFERASE"/>
    <property type="match status" value="1"/>
</dbReference>
<reference evidence="11 12" key="1">
    <citation type="submission" date="2021-03" db="EMBL/GenBank/DDBJ databases">
        <title>Genomic and phenotypic characterization of Chloracidobacterium isolates provides evidence for multiple species.</title>
        <authorList>
            <person name="Saini M.K."/>
            <person name="Costas A.M.G."/>
            <person name="Tank M."/>
            <person name="Bryant D.A."/>
        </authorList>
    </citation>
    <scope>NUCLEOTIDE SEQUENCE [LARGE SCALE GENOMIC DNA]</scope>
    <source>
        <strain evidence="11 12">N</strain>
    </source>
</reference>
<dbReference type="InterPro" id="IPR003200">
    <property type="entry name" value="Nict_dMeBzImd_PRibTrfase"/>
</dbReference>
<comment type="similarity">
    <text evidence="2 10">Belongs to the CobT family.</text>
</comment>
<evidence type="ECO:0000256" key="7">
    <source>
        <dbReference type="ARBA" id="ARBA00022679"/>
    </source>
</evidence>
<evidence type="ECO:0000256" key="4">
    <source>
        <dbReference type="ARBA" id="ARBA00015486"/>
    </source>
</evidence>
<evidence type="ECO:0000256" key="5">
    <source>
        <dbReference type="ARBA" id="ARBA00022573"/>
    </source>
</evidence>
<comment type="function">
    <text evidence="10">Catalyzes the synthesis of alpha-ribazole-5'-phosphate from nicotinate mononucleotide (NAMN) and 5,6-dimethylbenzimidazole (DMB).</text>
</comment>
<dbReference type="InterPro" id="IPR023195">
    <property type="entry name" value="Nict_dMeBzImd_PRibTrfase_N"/>
</dbReference>
<dbReference type="NCBIfam" id="TIGR03160">
    <property type="entry name" value="cobT_DBIPRT"/>
    <property type="match status" value="1"/>
</dbReference>
<keyword evidence="12" id="KW-1185">Reference proteome</keyword>
<protein>
    <recommendedName>
        <fullName evidence="4 10">Nicotinate-nucleotide--dimethylbenzimidazole phosphoribosyltransferase</fullName>
        <shortName evidence="10">NN:DBI PRT</shortName>
        <ecNumber evidence="3 10">2.4.2.21</ecNumber>
    </recommendedName>
    <alternativeName>
        <fullName evidence="8 10">N(1)-alpha-phosphoribosyltransferase</fullName>
    </alternativeName>
</protein>
<dbReference type="InterPro" id="IPR036087">
    <property type="entry name" value="Nict_dMeBzImd_PRibTrfase_sf"/>
</dbReference>
<comment type="catalytic activity">
    <reaction evidence="9 10">
        <text>5,6-dimethylbenzimidazole + nicotinate beta-D-ribonucleotide = alpha-ribazole 5'-phosphate + nicotinate + H(+)</text>
        <dbReference type="Rhea" id="RHEA:11196"/>
        <dbReference type="ChEBI" id="CHEBI:15378"/>
        <dbReference type="ChEBI" id="CHEBI:15890"/>
        <dbReference type="ChEBI" id="CHEBI:32544"/>
        <dbReference type="ChEBI" id="CHEBI:57502"/>
        <dbReference type="ChEBI" id="CHEBI:57918"/>
        <dbReference type="EC" id="2.4.2.21"/>
    </reaction>
</comment>
<evidence type="ECO:0000256" key="6">
    <source>
        <dbReference type="ARBA" id="ARBA00022676"/>
    </source>
</evidence>
<evidence type="ECO:0000313" key="11">
    <source>
        <dbReference type="EMBL" id="QUV94625.1"/>
    </source>
</evidence>
<comment type="pathway">
    <text evidence="1 10">Nucleoside biosynthesis; alpha-ribazole biosynthesis; alpha-ribazole from 5,6-dimethylbenzimidazole: step 1/2.</text>
</comment>
<evidence type="ECO:0000256" key="10">
    <source>
        <dbReference type="HAMAP-Rule" id="MF_00230"/>
    </source>
</evidence>
<evidence type="ECO:0000256" key="1">
    <source>
        <dbReference type="ARBA" id="ARBA00005049"/>
    </source>
</evidence>
<dbReference type="EC" id="2.4.2.21" evidence="3 10"/>
<keyword evidence="7 10" id="KW-0808">Transferase</keyword>
<dbReference type="SUPFAM" id="SSF52733">
    <property type="entry name" value="Nicotinate mononucleotide:5,6-dimethylbenzimidazole phosphoribosyltransferase (CobT)"/>
    <property type="match status" value="1"/>
</dbReference>
<keyword evidence="5 10" id="KW-0169">Cobalamin biosynthesis</keyword>
<sequence>MTHWWQSLLENIHPPQPVWAEKAAVRQASLVKPPGSLGRLETLAARIAAIQATETPQSRPRAIVVFCADHGICAEGVNAFPTRITHQHLHNFIGGGAAIAVLARLTGSELVICDVGIDADVLHLPGIRHSKVRRGTRNFAHEPAMTPEECAAALHAGYTTVSELRQRGIRAVAIGEMGIGNTTAAAAVTAALTGKPPELVTGRGSGLSPEGVAHKADVIRHALERHRLRPDAPYDILVNVGGLDLAAMCGAFLGCAAEGLVAVADGYVSTAAAAVAVALAPAAREFMVFGHCSAEPGHQVLLDLLGVTPLLQLDLCLGEASGAALAFSILDAACSLHVGMVTFAEAQMG</sequence>
<organism evidence="11 12">
    <name type="scientific">Chloracidobacterium sp. N</name>
    <dbReference type="NCBI Taxonomy" id="2821540"/>
    <lineage>
        <taxon>Bacteria</taxon>
        <taxon>Pseudomonadati</taxon>
        <taxon>Acidobacteriota</taxon>
        <taxon>Terriglobia</taxon>
        <taxon>Terriglobales</taxon>
        <taxon>Acidobacteriaceae</taxon>
        <taxon>Chloracidobacterium</taxon>
        <taxon>Chloracidobacterium aggregatum</taxon>
    </lineage>
</organism>
<dbReference type="Pfam" id="PF02277">
    <property type="entry name" value="DBI_PRT"/>
    <property type="match status" value="1"/>
</dbReference>
<dbReference type="CDD" id="cd02439">
    <property type="entry name" value="DMB-PRT_CobT"/>
    <property type="match status" value="1"/>
</dbReference>
<dbReference type="PANTHER" id="PTHR43463:SF1">
    <property type="entry name" value="NICOTINATE-NUCLEOTIDE--DIMETHYLBENZIMIDAZOLE PHOSPHORIBOSYLTRANSFERASE"/>
    <property type="match status" value="1"/>
</dbReference>
<dbReference type="InterPro" id="IPR017846">
    <property type="entry name" value="Nict_dMeBzImd_PRibTrfase_bact"/>
</dbReference>
<gene>
    <name evidence="10 11" type="primary">cobT</name>
    <name evidence="11" type="ORF">J8C05_04040</name>
</gene>
<evidence type="ECO:0000256" key="2">
    <source>
        <dbReference type="ARBA" id="ARBA00007110"/>
    </source>
</evidence>
<keyword evidence="6 10" id="KW-0328">Glycosyltransferase</keyword>
<dbReference type="Gene3D" id="3.40.50.10210">
    <property type="match status" value="1"/>
</dbReference>
<feature type="active site" description="Proton acceptor" evidence="10">
    <location>
        <position position="319"/>
    </location>
</feature>
<proteinExistence type="inferred from homology"/>
<dbReference type="EMBL" id="CP072642">
    <property type="protein sequence ID" value="QUV94625.1"/>
    <property type="molecule type" value="Genomic_DNA"/>
</dbReference>
<dbReference type="RefSeq" id="WP_211422903.1">
    <property type="nucleotide sequence ID" value="NZ_CP072642.1"/>
</dbReference>
<dbReference type="NCBIfam" id="NF000996">
    <property type="entry name" value="PRK00105.1"/>
    <property type="match status" value="1"/>
</dbReference>
<dbReference type="Gene3D" id="1.10.1610.10">
    <property type="match status" value="1"/>
</dbReference>
<dbReference type="GO" id="GO:0008939">
    <property type="term" value="F:nicotinate-nucleotide-dimethylbenzimidazole phosphoribosyltransferase activity"/>
    <property type="evidence" value="ECO:0007669"/>
    <property type="project" value="UniProtKB-EC"/>
</dbReference>
<dbReference type="Proteomes" id="UP000677668">
    <property type="component" value="Chromosome 1"/>
</dbReference>
<evidence type="ECO:0000256" key="8">
    <source>
        <dbReference type="ARBA" id="ARBA00030686"/>
    </source>
</evidence>
<evidence type="ECO:0000313" key="12">
    <source>
        <dbReference type="Proteomes" id="UP000677668"/>
    </source>
</evidence>